<protein>
    <submittedName>
        <fullName evidence="8">1-phosphofructokinase</fullName>
    </submittedName>
</protein>
<keyword evidence="2 6" id="KW-0808">Transferase</keyword>
<dbReference type="FunCoup" id="Q8EUZ3">
    <property type="interactions" value="16"/>
</dbReference>
<dbReference type="GO" id="GO:0005829">
    <property type="term" value="C:cytosol"/>
    <property type="evidence" value="ECO:0007669"/>
    <property type="project" value="TreeGrafter"/>
</dbReference>
<dbReference type="KEGG" id="mpe:MYPE7750"/>
<organism evidence="8 9">
    <name type="scientific">Malacoplasma penetrans (strain HF-2)</name>
    <name type="common">Mycoplasma penetrans</name>
    <dbReference type="NCBI Taxonomy" id="272633"/>
    <lineage>
        <taxon>Bacteria</taxon>
        <taxon>Bacillati</taxon>
        <taxon>Mycoplasmatota</taxon>
        <taxon>Mycoplasmoidales</taxon>
        <taxon>Mycoplasmoidaceae</taxon>
        <taxon>Malacoplasma</taxon>
    </lineage>
</organism>
<evidence type="ECO:0000256" key="3">
    <source>
        <dbReference type="ARBA" id="ARBA00022741"/>
    </source>
</evidence>
<dbReference type="InterPro" id="IPR017583">
    <property type="entry name" value="Tagatose/fructose_Pkinase"/>
</dbReference>
<keyword evidence="9" id="KW-1185">Reference proteome</keyword>
<keyword evidence="3" id="KW-0547">Nucleotide-binding</keyword>
<dbReference type="STRING" id="272633.gene:10731897"/>
<dbReference type="CDD" id="cd01164">
    <property type="entry name" value="FruK_PfkB_like"/>
    <property type="match status" value="1"/>
</dbReference>
<dbReference type="eggNOG" id="COG1105">
    <property type="taxonomic scope" value="Bacteria"/>
</dbReference>
<dbReference type="HOGENOM" id="CLU_050013_1_0_14"/>
<dbReference type="GO" id="GO:0008443">
    <property type="term" value="F:phosphofructokinase activity"/>
    <property type="evidence" value="ECO:0007669"/>
    <property type="project" value="TreeGrafter"/>
</dbReference>
<evidence type="ECO:0000259" key="7">
    <source>
        <dbReference type="Pfam" id="PF00294"/>
    </source>
</evidence>
<accession>Q8EUZ3</accession>
<dbReference type="InterPro" id="IPR029056">
    <property type="entry name" value="Ribokinase-like"/>
</dbReference>
<gene>
    <name evidence="8" type="ordered locus">MYPE7750</name>
</gene>
<reference evidence="8 9" key="1">
    <citation type="journal article" date="2002" name="Nucleic Acids Res.">
        <title>The complete genomic sequence of Mycoplasma penetrans, an intracellular bacterial pathogen in humans.</title>
        <authorList>
            <person name="Sasaki Y."/>
            <person name="Ishikawa J."/>
            <person name="Yamashita A."/>
            <person name="Oshima K."/>
            <person name="Kenri T."/>
            <person name="Furuya K."/>
            <person name="Yoshino C."/>
            <person name="Horino A."/>
            <person name="Shiba T."/>
            <person name="Sasaki T."/>
            <person name="Hattori M."/>
        </authorList>
    </citation>
    <scope>NUCLEOTIDE SEQUENCE [LARGE SCALE GENOMIC DNA]</scope>
    <source>
        <strain evidence="8 9">HF-2</strain>
    </source>
</reference>
<keyword evidence="4" id="KW-0418">Kinase</keyword>
<dbReference type="GO" id="GO:0005524">
    <property type="term" value="F:ATP binding"/>
    <property type="evidence" value="ECO:0007669"/>
    <property type="project" value="UniProtKB-KW"/>
</dbReference>
<evidence type="ECO:0000256" key="5">
    <source>
        <dbReference type="ARBA" id="ARBA00022840"/>
    </source>
</evidence>
<dbReference type="InParanoid" id="Q8EUZ3"/>
<dbReference type="InterPro" id="IPR002139">
    <property type="entry name" value="Ribo/fructo_kinase"/>
</dbReference>
<dbReference type="InterPro" id="IPR011611">
    <property type="entry name" value="PfkB_dom"/>
</dbReference>
<dbReference type="SUPFAM" id="SSF53613">
    <property type="entry name" value="Ribokinase-like"/>
    <property type="match status" value="1"/>
</dbReference>
<dbReference type="EMBL" id="BA000026">
    <property type="protein sequence ID" value="BAC44568.1"/>
    <property type="molecule type" value="Genomic_DNA"/>
</dbReference>
<dbReference type="Gene3D" id="3.40.1190.20">
    <property type="match status" value="1"/>
</dbReference>
<name>Q8EUZ3_MALP2</name>
<dbReference type="PRINTS" id="PR00990">
    <property type="entry name" value="RIBOKINASE"/>
</dbReference>
<keyword evidence="5" id="KW-0067">ATP-binding</keyword>
<evidence type="ECO:0000313" key="9">
    <source>
        <dbReference type="Proteomes" id="UP000002522"/>
    </source>
</evidence>
<dbReference type="RefSeq" id="WP_011077597.1">
    <property type="nucleotide sequence ID" value="NC_004432.1"/>
</dbReference>
<evidence type="ECO:0000256" key="1">
    <source>
        <dbReference type="ARBA" id="ARBA00010688"/>
    </source>
</evidence>
<dbReference type="PIRSF" id="PIRSF000535">
    <property type="entry name" value="1PFK/6PFK/LacC"/>
    <property type="match status" value="1"/>
</dbReference>
<evidence type="ECO:0000256" key="2">
    <source>
        <dbReference type="ARBA" id="ARBA00022679"/>
    </source>
</evidence>
<sequence>MIYTITFSPSIDYVINTKQDFVSDGLNRVSDYQLFPGGKGINASVILKRIGFENKAISFLGDPVKNLFLELLKKEGLELVNIDVNEPTRINVKMFSNNHSFEINGKKPEITNNEFNKLNTILDSLNQDDIVLIMGICDESYLIEIVKKLNNKKIKFILDIDSSNMLELIKYQPYLIKPNLDELERILSIKINNEEQIKSSLLLLKEKGCINAMVSNGAKGSYLINDKNEIYKSTIQPIKDVVSTVGAGDTLISSFAALYLKSNNVLDSLKQATSLSIGTVKSKWLASREDLAKHLDKIEVVKIN</sequence>
<proteinExistence type="inferred from homology"/>
<evidence type="ECO:0000313" key="8">
    <source>
        <dbReference type="EMBL" id="BAC44568.1"/>
    </source>
</evidence>
<dbReference type="PANTHER" id="PTHR46566">
    <property type="entry name" value="1-PHOSPHOFRUCTOKINASE-RELATED"/>
    <property type="match status" value="1"/>
</dbReference>
<comment type="similarity">
    <text evidence="1">Belongs to the carbohydrate kinase PfkB family.</text>
</comment>
<dbReference type="PANTHER" id="PTHR46566:SF1">
    <property type="entry name" value="1-PHOSPHOFRUCTOKINASE"/>
    <property type="match status" value="1"/>
</dbReference>
<dbReference type="Proteomes" id="UP000002522">
    <property type="component" value="Chromosome"/>
</dbReference>
<dbReference type="NCBIfam" id="TIGR03168">
    <property type="entry name" value="1-PFK"/>
    <property type="match status" value="1"/>
</dbReference>
<evidence type="ECO:0000256" key="4">
    <source>
        <dbReference type="ARBA" id="ARBA00022777"/>
    </source>
</evidence>
<feature type="domain" description="Carbohydrate kinase PfkB" evidence="7">
    <location>
        <begin position="10"/>
        <end position="277"/>
    </location>
</feature>
<dbReference type="AlphaFoldDB" id="Q8EUZ3"/>
<dbReference type="Pfam" id="PF00294">
    <property type="entry name" value="PfkB"/>
    <property type="match status" value="1"/>
</dbReference>
<evidence type="ECO:0000256" key="6">
    <source>
        <dbReference type="PIRNR" id="PIRNR000535"/>
    </source>
</evidence>